<feature type="compositionally biased region" description="Polar residues" evidence="10">
    <location>
        <begin position="1775"/>
        <end position="1787"/>
    </location>
</feature>
<feature type="region of interest" description="Disordered" evidence="10">
    <location>
        <begin position="2214"/>
        <end position="2451"/>
    </location>
</feature>
<dbReference type="SMART" id="SM00041">
    <property type="entry name" value="CT"/>
    <property type="match status" value="1"/>
</dbReference>
<feature type="disulfide bond" evidence="8">
    <location>
        <begin position="3291"/>
        <end position="3343"/>
    </location>
</feature>
<dbReference type="PROSITE" id="PS01208">
    <property type="entry name" value="VWFC_1"/>
    <property type="match status" value="2"/>
</dbReference>
<evidence type="ECO:0000259" key="11">
    <source>
        <dbReference type="PROSITE" id="PS01225"/>
    </source>
</evidence>
<dbReference type="PROSITE" id="PS01185">
    <property type="entry name" value="CTCK_1"/>
    <property type="match status" value="1"/>
</dbReference>
<dbReference type="InterPro" id="IPR006207">
    <property type="entry name" value="Cys_knot_C"/>
</dbReference>
<feature type="region of interest" description="Disordered" evidence="10">
    <location>
        <begin position="246"/>
        <end position="321"/>
    </location>
</feature>
<feature type="disulfide bond" evidence="8">
    <location>
        <begin position="3276"/>
        <end position="3325"/>
    </location>
</feature>
<keyword evidence="7" id="KW-0325">Glycoprotein</keyword>
<feature type="compositionally biased region" description="Polar residues" evidence="10">
    <location>
        <begin position="2343"/>
        <end position="2352"/>
    </location>
</feature>
<feature type="domain" description="SWIM-type" evidence="13">
    <location>
        <begin position="1560"/>
        <end position="1595"/>
    </location>
</feature>
<dbReference type="GO" id="GO:0031012">
    <property type="term" value="C:extracellular matrix"/>
    <property type="evidence" value="ECO:0007669"/>
    <property type="project" value="TreeGrafter"/>
</dbReference>
<feature type="compositionally biased region" description="Low complexity" evidence="10">
    <location>
        <begin position="2075"/>
        <end position="2093"/>
    </location>
</feature>
<dbReference type="Pfam" id="PF25962">
    <property type="entry name" value="TIL_OTOGL_Mucin"/>
    <property type="match status" value="1"/>
</dbReference>
<keyword evidence="9" id="KW-0479">Metal-binding</keyword>
<dbReference type="InterPro" id="IPR058753">
    <property type="entry name" value="TIL_OTOGL_Mucin"/>
</dbReference>
<feature type="domain" description="VWFC" evidence="12">
    <location>
        <begin position="3018"/>
        <end position="3088"/>
    </location>
</feature>
<dbReference type="PROSITE" id="PS51233">
    <property type="entry name" value="VWFD"/>
    <property type="match status" value="4"/>
</dbReference>
<evidence type="ECO:0000256" key="4">
    <source>
        <dbReference type="ARBA" id="ARBA00022737"/>
    </source>
</evidence>
<dbReference type="InterPro" id="IPR002919">
    <property type="entry name" value="TIL_dom"/>
</dbReference>
<sequence length="3363" mass="359788">MGRRVSDGVPRGRRDLQEKLQLIIDRKNAHPNAGKAPRIPRWRCLWQLGFLEPGSQVSGVPLPPSFPPAGPSQPGLSASGPRYQGSRCPPPQVPVPTTAPLSLLHPPPEEPLSSAVHRAGNPMGAPPPPFKPRTHGRVPEPLHHRLAQAASLQPQAIASNRSQQEEARTLSLGPSLRALAPPCTPLCPPALPHTLLRPPGPTTHPALHPLPRHAPHHAPQPTDFRIFVPEGQPHPGLRTFSLNTTARVPGEEGGQPEHPVPGLDKNGEQVSSPCQVTTTGPELGVRGGTRAPLACSSEDHGSREPSEEQPPLYPASEERECGAGMGTRSQCWALAWALAALLSAQQAETQGTEEPSWTRREAAKGGQTVKSAQSMPSPTRRLTFVPPITVSPSINPLNPAHNGRVCSTWGDFHYKTFDGDIFRFPGLCNYVLASHCRTAYEGFNIQVRRELAGTRPTISRIILKVEGMVLEVANGSVLVDGQRKELPYSRAGFLVEHTSSYIKISVRMVLTFLWNGEDSALLELDPKYANQTCGLCGDFNGLPVANEFYAHNVRLTALQFGNLQKLDGPTEQCQDPLPTLADNCTDAGDVCSRTLLGPAFTQCNELVDPDPYVASCAQDLCRCPSCPCATFAEYSRQCAHAGGQPQNWRGPDLCSQKCPVGMQHQECGSPCANTCSNPERAQLCEDHCEDGCFCPPGSTVLDDVTHSGCVPLQQCPCTYGGRTYAPGAAFATSCSSCTCSGGRWQCKDLPCPGTCSVQGGAHISTYDEKLYDLHGDCSYILSKSFANSTFTVLAELRRCGMTDTESCLKSVTLSLQGGDMAIRIQANGAVFMNSIYTQLPVSTADLKAFRPSSFFVLVQTGLGLQLQVQLVPLMQVYLQLDPAHRGQTCGLCGNFNQNQADDFTALSGVVEGTGAAFANTWKTQAACPNAKNSFEDPCSLSVENEKYAQHWCALLTDPAGFFAPCHSTVNPAPFHTNCMFDTCNCEKSEDCLCAALSAYVHTCAAKGVLLRGWRDGVCAKYMTSCPKSQSYEYVVDACQPTCRALSEADVTCGVSFVPVDGCTCPVGTYLDEAGACVPAEACPCYLHSTMVAPGEVLHDNGVVCSCTGGKLSCLGAPEQRSTGCVAPMVYVDCSNASVGSLGAECLRSCHTLDVDCYSTHCVSGCVCPPGLVSDGSGGCVAEEDCPCVHNEATYQPGDTIRVDCNTCTCRRRRWECTDQPCLGTCVAYGDGHFITFDGERYSFEGSCEYMLAQDYCGATTTANGTFRIITENIPCGTTGVTCSKAIKVFLESYELILTEGHMKVVERGPGGDPAYKIRYMGIYLVIETRGGLVVSWDRKTSVFIRLHQGYKGKVCGLCGNFDSNAVNDFTTRSQSVVGDVLEFGNSWKFSPSCPDALAPRDPCTANPYRKSWAQKQCSILHGATFAACRSQVDPTKYYEACVSDACACDSGGDCECFCTAVAAYAQACHDAGVCVSWRSPDVCPLFCDYYNPHGECEWHYQPCGVPCMRTCRNPSGRCLLDLPGLEGCYPKCPPSKPFFSEDQMKCVAQCGCYDEDENYYEVSAKVATTENCQSCICTTRGIQCEHILEACTCTYEGRTYGYLEVIYNTTDGLGACLVAVCGDNGTIHRATVECPGTTPTTPFTFTTTVAPQSTAMPTPSATPTVCVREACTWSSWYDGSHPEPGMGGGDFETFVELRQRGYQVCRAPADIECRAEAFPNTSLEELGQRVDCNLARGLTCLNREQSPPLCHNYKLRVLCCVLEPCSTPPDLHTSPRPSASVTTQPGSTTETPVPTPRTETLSPKSLPTSTQIISTRETTLQSTPNSKSTTALTLQTQSTSATITTTQLVTSSESPAATTCQPRCQWTEWFDKDYPKSEEAGGDVESYDKIRRAGGDICEQPQDIECQAESYPNKTLQQVGQKVHCDTSFGLVCRNDEQKGPFQMCYNYRIRVLCCSYSHCGGHTTAMSPTWTPVAGTTTAPFPSTGPTSQPSSTNTLVTSTTKSTGTEGSISPTGSPTPTSPKGSTLVPPTHTTLHVTTLSVSTWGTSQMSTPASTARSSPTVLPSTGTSPGVHSTSSQVSQPTTTTATTGQGTTICQPRCEWTEWFDVDFPTSGVSGGDMETLDNIRAAGGKLCHAPERIECRAENYPGVSLDHIGQVVHCSLQEGLVCRNEEQQGPFNMCFNYNVRVLCCNDYQHCRGTTSTTAGPMATSAATSASTVAGPESTPAPNSASTSMTTGPASTLTPTTMTAGPSSTAMATSTSMTVGPASTPTPTYKTAGPTSTPTPTPTPTSTMVGPTSTPTPSSTTTITTPFRAHILSSRVPGPSTSATTQTRPTSPGTTERVTVLTTYQPTAETPTTTETPTSTTKIPTTTTETPTSTTKIPTTTAETPTTTASSASPSTPSTPALTTTPLSTTQGSRPTLGTTISSPSTPGPHSSTSATSPTTGCEPRCTWTDCTGTTLTTLTPEASSTRTVSPPTPGVTTTVALLTSRLGTQSSQTPSGLPVSLSTFGVSTSSTPVLTTLRPTSSPSFTSTVRCYCQAFGTLFSPGDIVYNKTDRAGCHFYAICNQQCDIDRFQGACSTTSPPASSVAPSTTPVATPPPSPAPGCNHTNPPRQVNETWTLSDCTRARCEGDNHIVLLEPKSVANVTCANQHEPVKVQNQSNPCDYHYECECVCTIWGDSHYSTFDGTTFSFLGNCTYVLLREIRPRLGNLSILIDYQYCAAAAVGATHCPRALLIYYLSMEIILTITEHGRETQSLILFDGEHVSQGFSKNGVSISETVAGTMGVDIPAIGAHITFNGNIFQARLSYSQFRHNTEGQCGTCTNSQVDDCRRPDGTMAPTCKDMAHHWLVSNGSREGCLAPTSPPPSTSPTPPVTSTPSITPSCPPAPLCKLILSSAFAKCHSLVPPSQFFSACVSDTCQGGHHRALCESVEAYAALCRARGVCSDWRNATSGLCELTCPPTKVYKPCGPVQPETCDSRNPSPLRPGLAEGCFCPDGEILFNAHTGICVPQCPCVGPDGFPKYPGERWLSNCQVCECEKNPVTVRCQAVQCESQEKPQECGRAGFVKVTKPRADNPCCAETLCVCNTTTCPQDPPKCEPRLELTRTQEEGACCPTFSCRPQLCTYNGIFYGVGATFLGVLPCHTCTCLSRDTQAPTVRCEEDVCNTTCLQGFEYRRAAGECCGNCVPLACFTPDGLLVPYNDTWVNRRVDSCSEYRCEDVDGYPMLVPQPAHCPEVSTCRGVLRKSGCCYACEEVDKCEVRVNTTVLRHRDCETEAAVNLTFCEGSCPGVSKYSAEAQALERHCTCCQETRTHEEAVTLRCPDGRRIQHTYIHVDACGCGPSCVPTLEPTAPADSSALS</sequence>
<feature type="domain" description="VWFD" evidence="14">
    <location>
        <begin position="753"/>
        <end position="928"/>
    </location>
</feature>
<dbReference type="InParanoid" id="A0A2Y9QLR3"/>
<evidence type="ECO:0000256" key="5">
    <source>
        <dbReference type="ARBA" id="ARBA00023008"/>
    </source>
</evidence>
<feature type="compositionally biased region" description="Low complexity" evidence="10">
    <location>
        <begin position="2236"/>
        <end position="2265"/>
    </location>
</feature>
<keyword evidence="6 8" id="KW-1015">Disulfide bond</keyword>
<feature type="compositionally biased region" description="Low complexity" evidence="10">
    <location>
        <begin position="2587"/>
        <end position="2599"/>
    </location>
</feature>
<evidence type="ECO:0000259" key="14">
    <source>
        <dbReference type="PROSITE" id="PS51233"/>
    </source>
</evidence>
<dbReference type="GeneID" id="105756916"/>
<dbReference type="KEGG" id="tmu:105756916"/>
<evidence type="ECO:0000259" key="13">
    <source>
        <dbReference type="PROSITE" id="PS50966"/>
    </source>
</evidence>
<dbReference type="Pfam" id="PF00094">
    <property type="entry name" value="VWD"/>
    <property type="match status" value="4"/>
</dbReference>
<feature type="compositionally biased region" description="Low complexity" evidence="10">
    <location>
        <begin position="95"/>
        <end position="104"/>
    </location>
</feature>
<dbReference type="Gene3D" id="2.10.25.10">
    <property type="entry name" value="Laminin"/>
    <property type="match status" value="4"/>
</dbReference>
<dbReference type="PANTHER" id="PTHR11339">
    <property type="entry name" value="EXTRACELLULAR MATRIX GLYCOPROTEIN RELATED"/>
    <property type="match status" value="1"/>
</dbReference>
<dbReference type="InterPro" id="IPR001846">
    <property type="entry name" value="VWF_type-D"/>
</dbReference>
<dbReference type="CTD" id="727897"/>
<dbReference type="FunFam" id="2.10.25.10:FF:000414">
    <property type="entry name" value="von Willebrand factor"/>
    <property type="match status" value="1"/>
</dbReference>
<gene>
    <name evidence="16" type="primary">MUC5B</name>
</gene>
<dbReference type="SMART" id="SM00216">
    <property type="entry name" value="VWD"/>
    <property type="match status" value="4"/>
</dbReference>
<dbReference type="Pfam" id="PF23244">
    <property type="entry name" value="VWF"/>
    <property type="match status" value="1"/>
</dbReference>
<feature type="region of interest" description="Disordered" evidence="10">
    <location>
        <begin position="2464"/>
        <end position="2483"/>
    </location>
</feature>
<dbReference type="PROSITE" id="PS01225">
    <property type="entry name" value="CTCK_2"/>
    <property type="match status" value="1"/>
</dbReference>
<feature type="domain" description="VWFD" evidence="14">
    <location>
        <begin position="1223"/>
        <end position="1394"/>
    </location>
</feature>
<dbReference type="FunCoup" id="A0A2Y9QLR3">
    <property type="interactions" value="233"/>
</dbReference>
<dbReference type="InterPro" id="IPR036084">
    <property type="entry name" value="Ser_inhib-like_sf"/>
</dbReference>
<feature type="compositionally biased region" description="Polar residues" evidence="10">
    <location>
        <begin position="2063"/>
        <end position="2074"/>
    </location>
</feature>
<feature type="region of interest" description="Disordered" evidence="10">
    <location>
        <begin position="2587"/>
        <end position="2616"/>
    </location>
</feature>
<feature type="compositionally biased region" description="Low complexity" evidence="10">
    <location>
        <begin position="1788"/>
        <end position="1800"/>
    </location>
</feature>
<dbReference type="PANTHER" id="PTHR11339:SF408">
    <property type="entry name" value="MUCIN-5B"/>
    <property type="match status" value="1"/>
</dbReference>
<dbReference type="SMART" id="SM00832">
    <property type="entry name" value="C8"/>
    <property type="match status" value="4"/>
</dbReference>
<name>A0A2Y9QLR3_TRIMA</name>
<comment type="caution">
    <text evidence="8">Lacks conserved residue(s) required for the propagation of feature annotation.</text>
</comment>
<keyword evidence="2" id="KW-0964">Secreted</keyword>
<dbReference type="PROSITE" id="PS50184">
    <property type="entry name" value="VWFC_2"/>
    <property type="match status" value="2"/>
</dbReference>
<feature type="region of interest" description="Disordered" evidence="10">
    <location>
        <begin position="2862"/>
        <end position="2884"/>
    </location>
</feature>
<dbReference type="SUPFAM" id="SSF57567">
    <property type="entry name" value="Serine protease inhibitors"/>
    <property type="match status" value="5"/>
</dbReference>
<keyword evidence="9" id="KW-0862">Zinc</keyword>
<feature type="compositionally biased region" description="Low complexity" evidence="10">
    <location>
        <begin position="2331"/>
        <end position="2342"/>
    </location>
</feature>
<feature type="region of interest" description="Disordered" evidence="10">
    <location>
        <begin position="1978"/>
        <end position="2031"/>
    </location>
</feature>
<feature type="region of interest" description="Disordered" evidence="10">
    <location>
        <begin position="347"/>
        <end position="381"/>
    </location>
</feature>
<evidence type="ECO:0000256" key="1">
    <source>
        <dbReference type="ARBA" id="ARBA00004613"/>
    </source>
</evidence>
<feature type="domain" description="VWFC" evidence="12">
    <location>
        <begin position="3125"/>
        <end position="3190"/>
    </location>
</feature>
<feature type="compositionally biased region" description="Low complexity" evidence="10">
    <location>
        <begin position="2051"/>
        <end position="2062"/>
    </location>
</feature>
<dbReference type="InterPro" id="IPR025155">
    <property type="entry name" value="WxxW_domain"/>
</dbReference>
<dbReference type="Pfam" id="PF01826">
    <property type="entry name" value="TIL"/>
    <property type="match status" value="2"/>
</dbReference>
<evidence type="ECO:0000259" key="12">
    <source>
        <dbReference type="PROSITE" id="PS50184"/>
    </source>
</evidence>
<dbReference type="RefSeq" id="XP_023580173.1">
    <property type="nucleotide sequence ID" value="XM_023724405.1"/>
</dbReference>
<feature type="compositionally biased region" description="Pro residues" evidence="10">
    <location>
        <begin position="2866"/>
        <end position="2879"/>
    </location>
</feature>
<keyword evidence="5" id="KW-0186">Copper</keyword>
<feature type="compositionally biased region" description="Pro residues" evidence="10">
    <location>
        <begin position="61"/>
        <end position="71"/>
    </location>
</feature>
<feature type="domain" description="VWFD" evidence="14">
    <location>
        <begin position="2676"/>
        <end position="2863"/>
    </location>
</feature>
<keyword evidence="4" id="KW-0677">Repeat</keyword>
<evidence type="ECO:0000256" key="2">
    <source>
        <dbReference type="ARBA" id="ARBA00022525"/>
    </source>
</evidence>
<dbReference type="SMART" id="SM00215">
    <property type="entry name" value="VWC_out"/>
    <property type="match status" value="2"/>
</dbReference>
<dbReference type="InterPro" id="IPR014853">
    <property type="entry name" value="VWF/SSPO/ZAN-like_Cys-rich_dom"/>
</dbReference>
<dbReference type="Pfam" id="PF13330">
    <property type="entry name" value="Mucin2_WxxW"/>
    <property type="match status" value="3"/>
</dbReference>
<reference evidence="16" key="1">
    <citation type="submission" date="2025-08" db="UniProtKB">
        <authorList>
            <consortium name="RefSeq"/>
        </authorList>
    </citation>
    <scope>IDENTIFICATION</scope>
</reference>
<evidence type="ECO:0000313" key="15">
    <source>
        <dbReference type="Proteomes" id="UP000248480"/>
    </source>
</evidence>
<comment type="subcellular location">
    <subcellularLocation>
        <location evidence="1">Secreted</location>
    </subcellularLocation>
</comment>
<dbReference type="GO" id="GO:0008270">
    <property type="term" value="F:zinc ion binding"/>
    <property type="evidence" value="ECO:0007669"/>
    <property type="project" value="UniProtKB-KW"/>
</dbReference>
<evidence type="ECO:0000256" key="10">
    <source>
        <dbReference type="SAM" id="MobiDB-lite"/>
    </source>
</evidence>
<evidence type="ECO:0000256" key="6">
    <source>
        <dbReference type="ARBA" id="ARBA00023157"/>
    </source>
</evidence>
<feature type="domain" description="VWFD" evidence="14">
    <location>
        <begin position="404"/>
        <end position="574"/>
    </location>
</feature>
<evidence type="ECO:0000313" key="16">
    <source>
        <dbReference type="RefSeq" id="XP_023580173.1"/>
    </source>
</evidence>
<feature type="region of interest" description="Disordered" evidence="10">
    <location>
        <begin position="1768"/>
        <end position="1835"/>
    </location>
</feature>
<keyword evidence="3" id="KW-0732">Signal</keyword>
<feature type="compositionally biased region" description="Polar residues" evidence="10">
    <location>
        <begin position="268"/>
        <end position="280"/>
    </location>
</feature>
<proteinExistence type="predicted"/>
<feature type="compositionally biased region" description="Polar residues" evidence="10">
    <location>
        <begin position="368"/>
        <end position="377"/>
    </location>
</feature>
<organism evidence="15 16">
    <name type="scientific">Trichechus manatus latirostris</name>
    <name type="common">Florida manatee</name>
    <dbReference type="NCBI Taxonomy" id="127582"/>
    <lineage>
        <taxon>Eukaryota</taxon>
        <taxon>Metazoa</taxon>
        <taxon>Chordata</taxon>
        <taxon>Craniata</taxon>
        <taxon>Vertebrata</taxon>
        <taxon>Euteleostomi</taxon>
        <taxon>Mammalia</taxon>
        <taxon>Eutheria</taxon>
        <taxon>Afrotheria</taxon>
        <taxon>Sirenia</taxon>
        <taxon>Trichechidae</taxon>
        <taxon>Trichechus</taxon>
    </lineage>
</organism>
<feature type="disulfide bond" evidence="8">
    <location>
        <begin position="3287"/>
        <end position="3341"/>
    </location>
</feature>
<feature type="domain" description="CTCK" evidence="11">
    <location>
        <begin position="3256"/>
        <end position="3348"/>
    </location>
</feature>
<feature type="compositionally biased region" description="Low complexity" evidence="10">
    <location>
        <begin position="2353"/>
        <end position="2451"/>
    </location>
</feature>
<dbReference type="SUPFAM" id="SSF57603">
    <property type="entry name" value="FnI-like domain"/>
    <property type="match status" value="1"/>
</dbReference>
<evidence type="ECO:0000256" key="9">
    <source>
        <dbReference type="PROSITE-ProRule" id="PRU00325"/>
    </source>
</evidence>
<protein>
    <submittedName>
        <fullName evidence="16">Mucin-5B</fullName>
    </submittedName>
</protein>
<feature type="compositionally biased region" description="Basic and acidic residues" evidence="10">
    <location>
        <begin position="297"/>
        <end position="306"/>
    </location>
</feature>
<evidence type="ECO:0000256" key="3">
    <source>
        <dbReference type="ARBA" id="ARBA00022729"/>
    </source>
</evidence>
<dbReference type="FunFam" id="2.10.25.10:FF:000674">
    <property type="entry name" value="Mucin-2"/>
    <property type="match status" value="1"/>
</dbReference>
<dbReference type="InterPro" id="IPR001007">
    <property type="entry name" value="VWF_dom"/>
</dbReference>
<feature type="region of interest" description="Disordered" evidence="10">
    <location>
        <begin position="2045"/>
        <end position="2093"/>
    </location>
</feature>
<dbReference type="InterPro" id="IPR050780">
    <property type="entry name" value="Mucin_vWF_Thrombospondin_sf"/>
</dbReference>
<feature type="compositionally biased region" description="Polar residues" evidence="10">
    <location>
        <begin position="1801"/>
        <end position="1827"/>
    </location>
</feature>
<dbReference type="STRING" id="127582.A0A2Y9QLR3"/>
<dbReference type="Proteomes" id="UP000248480">
    <property type="component" value="Unplaced"/>
</dbReference>
<evidence type="ECO:0000256" key="7">
    <source>
        <dbReference type="ARBA" id="ARBA00023180"/>
    </source>
</evidence>
<evidence type="ECO:0000256" key="8">
    <source>
        <dbReference type="PROSITE-ProRule" id="PRU00039"/>
    </source>
</evidence>
<dbReference type="PROSITE" id="PS50966">
    <property type="entry name" value="ZF_SWIM"/>
    <property type="match status" value="1"/>
</dbReference>
<feature type="compositionally biased region" description="Low complexity" evidence="10">
    <location>
        <begin position="1981"/>
        <end position="2031"/>
    </location>
</feature>
<dbReference type="InterPro" id="IPR007527">
    <property type="entry name" value="Znf_SWIM"/>
</dbReference>
<keyword evidence="9" id="KW-0863">Zinc-finger</keyword>
<dbReference type="SMART" id="SM00214">
    <property type="entry name" value="VWC"/>
    <property type="match status" value="4"/>
</dbReference>
<dbReference type="CDD" id="cd19941">
    <property type="entry name" value="TIL"/>
    <property type="match status" value="4"/>
</dbReference>
<dbReference type="Pfam" id="PF08742">
    <property type="entry name" value="C8"/>
    <property type="match status" value="4"/>
</dbReference>
<accession>A0A2Y9QLR3</accession>
<dbReference type="GO" id="GO:0005615">
    <property type="term" value="C:extracellular space"/>
    <property type="evidence" value="ECO:0007669"/>
    <property type="project" value="TreeGrafter"/>
</dbReference>
<keyword evidence="15" id="KW-1185">Reference proteome</keyword>
<feature type="compositionally biased region" description="Low complexity" evidence="10">
    <location>
        <begin position="2291"/>
        <end position="2313"/>
    </location>
</feature>
<feature type="region of interest" description="Disordered" evidence="10">
    <location>
        <begin position="59"/>
        <end position="116"/>
    </location>
</feature>